<sequence length="322" mass="33857">MSTDLHVHDGIAAPDPAGSGRPAGPGGLDTALAAGPVFGRTVAGYDRFQVDAYVRWAEDELATADRAHEHLVARLLRTEATLDDARRLLGHSPDGGELLRLSERMGALLAAAADEAAAIRAEAEADRVAAATLRAEAEADRAAAGTYARRLLADSRARARESVADARARAGELTEEAAARAAATVREARASAAVLREQARAAGERAAAEAGRTRRQAEQEAAAARLHARDDVVRLLVTGRDERRRADEVAAAGRTRLDREAAQRRAALLEEVAVLELRRSGLRAEAAAPAGPVAGPAGDGPGPSVRRLLRGVRRRPRSVPVA</sequence>
<dbReference type="Proteomes" id="UP000183642">
    <property type="component" value="Unassembled WGS sequence"/>
</dbReference>
<gene>
    <name evidence="2" type="ORF">SAMN05660359_00353</name>
</gene>
<name>A0A1I5CJL0_9ACTN</name>
<dbReference type="RefSeq" id="WP_075011780.1">
    <property type="nucleotide sequence ID" value="NZ_FOWE01000001.1"/>
</dbReference>
<evidence type="ECO:0000313" key="2">
    <source>
        <dbReference type="EMBL" id="SFN87074.1"/>
    </source>
</evidence>
<proteinExistence type="predicted"/>
<evidence type="ECO:0000256" key="1">
    <source>
        <dbReference type="SAM" id="MobiDB-lite"/>
    </source>
</evidence>
<keyword evidence="3" id="KW-1185">Reference proteome</keyword>
<dbReference type="AlphaFoldDB" id="A0A1I5CJL0"/>
<feature type="compositionally biased region" description="Low complexity" evidence="1">
    <location>
        <begin position="285"/>
        <end position="306"/>
    </location>
</feature>
<protein>
    <submittedName>
        <fullName evidence="2">Uncharacterized protein</fullName>
    </submittedName>
</protein>
<accession>A0A1I5CJL0</accession>
<organism evidence="2 3">
    <name type="scientific">Geodermatophilus obscurus</name>
    <dbReference type="NCBI Taxonomy" id="1861"/>
    <lineage>
        <taxon>Bacteria</taxon>
        <taxon>Bacillati</taxon>
        <taxon>Actinomycetota</taxon>
        <taxon>Actinomycetes</taxon>
        <taxon>Geodermatophilales</taxon>
        <taxon>Geodermatophilaceae</taxon>
        <taxon>Geodermatophilus</taxon>
    </lineage>
</organism>
<feature type="compositionally biased region" description="Basic residues" evidence="1">
    <location>
        <begin position="307"/>
        <end position="322"/>
    </location>
</feature>
<feature type="region of interest" description="Disordered" evidence="1">
    <location>
        <begin position="285"/>
        <end position="322"/>
    </location>
</feature>
<evidence type="ECO:0000313" key="3">
    <source>
        <dbReference type="Proteomes" id="UP000183642"/>
    </source>
</evidence>
<dbReference type="EMBL" id="FOWE01000001">
    <property type="protein sequence ID" value="SFN87074.1"/>
    <property type="molecule type" value="Genomic_DNA"/>
</dbReference>
<feature type="region of interest" description="Disordered" evidence="1">
    <location>
        <begin position="1"/>
        <end position="28"/>
    </location>
</feature>
<reference evidence="3" key="1">
    <citation type="submission" date="2016-10" db="EMBL/GenBank/DDBJ databases">
        <authorList>
            <person name="Varghese N."/>
            <person name="Submissions S."/>
        </authorList>
    </citation>
    <scope>NUCLEOTIDE SEQUENCE [LARGE SCALE GENOMIC DNA]</scope>
    <source>
        <strain evidence="3">DSM 43161</strain>
    </source>
</reference>